<dbReference type="Gene3D" id="3.90.1200.10">
    <property type="match status" value="1"/>
</dbReference>
<dbReference type="SUPFAM" id="SSF56112">
    <property type="entry name" value="Protein kinase-like (PK-like)"/>
    <property type="match status" value="1"/>
</dbReference>
<proteinExistence type="predicted"/>
<dbReference type="InterPro" id="IPR011009">
    <property type="entry name" value="Kinase-like_dom_sf"/>
</dbReference>
<organism evidence="2 3">
    <name type="scientific">Pseudorhodoferax soli</name>
    <dbReference type="NCBI Taxonomy" id="545864"/>
    <lineage>
        <taxon>Bacteria</taxon>
        <taxon>Pseudomonadati</taxon>
        <taxon>Pseudomonadota</taxon>
        <taxon>Betaproteobacteria</taxon>
        <taxon>Burkholderiales</taxon>
        <taxon>Comamonadaceae</taxon>
    </lineage>
</organism>
<accession>A0A368YC47</accession>
<dbReference type="PANTHER" id="PTHR21310">
    <property type="entry name" value="AMINOGLYCOSIDE PHOSPHOTRANSFERASE-RELATED-RELATED"/>
    <property type="match status" value="1"/>
</dbReference>
<keyword evidence="2" id="KW-0808">Transferase</keyword>
<dbReference type="InterPro" id="IPR051678">
    <property type="entry name" value="AGP_Transferase"/>
</dbReference>
<dbReference type="RefSeq" id="WP_245965569.1">
    <property type="nucleotide sequence ID" value="NZ_QPJK01000001.1"/>
</dbReference>
<gene>
    <name evidence="2" type="ORF">DES41_1011033</name>
</gene>
<protein>
    <submittedName>
        <fullName evidence="2">Aminoglycoside phosphotransferase (APT) family kinase protein</fullName>
    </submittedName>
</protein>
<sequence length="331" mass="35571">MQDERQQLLDALQALAPRLVPGGGPVAELRRLSGGASQQTWAFTVGGTPLILRRAATAEHGRNHGSAGLENEAVLITAARAAGVPAPAVRHVLRPEDGAGQGFVMDRLEGETLGRRIVRDPALADARRVLAQQCGAAMARIHGLATEHLPRLRTACARAELDFQAKLHKSHATVRPVFALALQWLARNAPADVAQPVLVHGDFRNGNLMVDAQGLRGVLDWELAHLGDPMEDLGWICVRSWRFGGGKALPVGGFGTREALCAGYVEAGGRLDAARLRWWEMLGTLKWGIVCESMVQSWIDGTEPELEKAAIGRRASETESDLLALLAEEAA</sequence>
<evidence type="ECO:0000259" key="1">
    <source>
        <dbReference type="Pfam" id="PF01636"/>
    </source>
</evidence>
<dbReference type="Gene3D" id="3.30.200.20">
    <property type="entry name" value="Phosphorylase Kinase, domain 1"/>
    <property type="match status" value="1"/>
</dbReference>
<dbReference type="InterPro" id="IPR002575">
    <property type="entry name" value="Aminoglycoside_PTrfase"/>
</dbReference>
<keyword evidence="3" id="KW-1185">Reference proteome</keyword>
<dbReference type="GO" id="GO:0016301">
    <property type="term" value="F:kinase activity"/>
    <property type="evidence" value="ECO:0007669"/>
    <property type="project" value="UniProtKB-KW"/>
</dbReference>
<feature type="domain" description="Aminoglycoside phosphotransferase" evidence="1">
    <location>
        <begin position="29"/>
        <end position="248"/>
    </location>
</feature>
<keyword evidence="2" id="KW-0418">Kinase</keyword>
<evidence type="ECO:0000313" key="2">
    <source>
        <dbReference type="EMBL" id="RCW76427.1"/>
    </source>
</evidence>
<dbReference type="Pfam" id="PF01636">
    <property type="entry name" value="APH"/>
    <property type="match status" value="1"/>
</dbReference>
<evidence type="ECO:0000313" key="3">
    <source>
        <dbReference type="Proteomes" id="UP000252884"/>
    </source>
</evidence>
<comment type="caution">
    <text evidence="2">The sequence shown here is derived from an EMBL/GenBank/DDBJ whole genome shotgun (WGS) entry which is preliminary data.</text>
</comment>
<dbReference type="InterPro" id="IPR041726">
    <property type="entry name" value="ACAD10_11_N"/>
</dbReference>
<dbReference type="CDD" id="cd05154">
    <property type="entry name" value="ACAD10_11_N-like"/>
    <property type="match status" value="1"/>
</dbReference>
<dbReference type="Proteomes" id="UP000252884">
    <property type="component" value="Unassembled WGS sequence"/>
</dbReference>
<dbReference type="PANTHER" id="PTHR21310:SF57">
    <property type="entry name" value="BLR2944 PROTEIN"/>
    <property type="match status" value="1"/>
</dbReference>
<dbReference type="AlphaFoldDB" id="A0A368YC47"/>
<dbReference type="EMBL" id="QPJK01000001">
    <property type="protein sequence ID" value="RCW76427.1"/>
    <property type="molecule type" value="Genomic_DNA"/>
</dbReference>
<name>A0A368YC47_9BURK</name>
<reference evidence="2 3" key="1">
    <citation type="submission" date="2018-07" db="EMBL/GenBank/DDBJ databases">
        <title>Genomic Encyclopedia of Type Strains, Phase IV (KMG-IV): sequencing the most valuable type-strain genomes for metagenomic binning, comparative biology and taxonomic classification.</title>
        <authorList>
            <person name="Goeker M."/>
        </authorList>
    </citation>
    <scope>NUCLEOTIDE SEQUENCE [LARGE SCALE GENOMIC DNA]</scope>
    <source>
        <strain evidence="2 3">DSM 21634</strain>
    </source>
</reference>